<gene>
    <name evidence="2" type="ORF">KAR29_13820</name>
</gene>
<evidence type="ECO:0000313" key="3">
    <source>
        <dbReference type="Proteomes" id="UP000671879"/>
    </source>
</evidence>
<dbReference type="PANTHER" id="PTHR43792:SF1">
    <property type="entry name" value="N-ACETYLTRANSFERASE DOMAIN-CONTAINING PROTEIN"/>
    <property type="match status" value="1"/>
</dbReference>
<dbReference type="AlphaFoldDB" id="A0A9Q7EYT7"/>
<keyword evidence="3" id="KW-1185">Reference proteome</keyword>
<accession>A0A9Q7EYT7</accession>
<name>A0A9Q7EYT7_9BACT</name>
<dbReference type="InterPro" id="IPR016181">
    <property type="entry name" value="Acyl_CoA_acyltransferase"/>
</dbReference>
<dbReference type="KEGG" id="aram:KAR29_13820"/>
<feature type="domain" description="N-acetyltransferase" evidence="1">
    <location>
        <begin position="7"/>
        <end position="146"/>
    </location>
</feature>
<evidence type="ECO:0000313" key="2">
    <source>
        <dbReference type="EMBL" id="QTX33850.1"/>
    </source>
</evidence>
<dbReference type="Pfam" id="PF13302">
    <property type="entry name" value="Acetyltransf_3"/>
    <property type="match status" value="1"/>
</dbReference>
<protein>
    <submittedName>
        <fullName evidence="2">GNAT family N-acetyltransferase</fullName>
    </submittedName>
</protein>
<dbReference type="SUPFAM" id="SSF55729">
    <property type="entry name" value="Acyl-CoA N-acyltransferases (Nat)"/>
    <property type="match status" value="1"/>
</dbReference>
<proteinExistence type="predicted"/>
<dbReference type="InterPro" id="IPR000182">
    <property type="entry name" value="GNAT_dom"/>
</dbReference>
<reference evidence="3" key="1">
    <citation type="submission" date="2021-04" db="EMBL/GenBank/DDBJ databases">
        <title>A novel Synergistetes isolate from a pyrite-forming mixed culture.</title>
        <authorList>
            <person name="Bunk B."/>
            <person name="Sproer C."/>
            <person name="Spring S."/>
            <person name="Pester M."/>
        </authorList>
    </citation>
    <scope>NUCLEOTIDE SEQUENCE [LARGE SCALE GENOMIC DNA]</scope>
    <source>
        <strain evidence="3">J.5.4.2-T.3.5.2</strain>
    </source>
</reference>
<dbReference type="Proteomes" id="UP000671879">
    <property type="component" value="Chromosome"/>
</dbReference>
<organism evidence="2 3">
    <name type="scientific">Aminithiophilus ramosus</name>
    <dbReference type="NCBI Taxonomy" id="3029084"/>
    <lineage>
        <taxon>Bacteria</taxon>
        <taxon>Thermotogati</taxon>
        <taxon>Synergistota</taxon>
        <taxon>Synergistia</taxon>
        <taxon>Synergistales</taxon>
        <taxon>Aminithiophilaceae</taxon>
        <taxon>Aminithiophilus</taxon>
    </lineage>
</organism>
<dbReference type="InterPro" id="IPR051531">
    <property type="entry name" value="N-acetyltransferase"/>
</dbReference>
<dbReference type="Gene3D" id="3.40.630.30">
    <property type="match status" value="1"/>
</dbReference>
<dbReference type="PANTHER" id="PTHR43792">
    <property type="entry name" value="GNAT FAMILY, PUTATIVE (AFU_ORTHOLOGUE AFUA_3G00765)-RELATED-RELATED"/>
    <property type="match status" value="1"/>
</dbReference>
<dbReference type="GO" id="GO:0016747">
    <property type="term" value="F:acyltransferase activity, transferring groups other than amino-acyl groups"/>
    <property type="evidence" value="ECO:0007669"/>
    <property type="project" value="InterPro"/>
</dbReference>
<sequence>MVLETQRLRIRPLVPDDAPFILALLNDPSFLEFIGDKGVRTLDGARTYIAEGPMESRRTRGFALDLVEERLSGEPLGICGLVKRPALDDVDVGYAFLPAFHGRGYAVEAVGAVVVDSRRLGLKRLAAVVNGANGRSLSLLRKLGFRREGKIRLGEGEAEVELYLFDF</sequence>
<dbReference type="EMBL" id="CP072943">
    <property type="protein sequence ID" value="QTX33850.1"/>
    <property type="molecule type" value="Genomic_DNA"/>
</dbReference>
<evidence type="ECO:0000259" key="1">
    <source>
        <dbReference type="Pfam" id="PF13302"/>
    </source>
</evidence>